<evidence type="ECO:0000256" key="3">
    <source>
        <dbReference type="SAM" id="MobiDB-lite"/>
    </source>
</evidence>
<dbReference type="InterPro" id="IPR045865">
    <property type="entry name" value="ACT-like_dom_sf"/>
</dbReference>
<dbReference type="PANTHER" id="PTHR31096:SF7">
    <property type="entry name" value="ACT DOMAIN-CONTAINING PROTEIN ACR1"/>
    <property type="match status" value="1"/>
</dbReference>
<dbReference type="InterPro" id="IPR040217">
    <property type="entry name" value="ACR1-12"/>
</dbReference>
<dbReference type="InterPro" id="IPR002912">
    <property type="entry name" value="ACT_dom"/>
</dbReference>
<dbReference type="PROSITE" id="PS51671">
    <property type="entry name" value="ACT"/>
    <property type="match status" value="2"/>
</dbReference>
<dbReference type="EMBL" id="JAUIZM010000009">
    <property type="protein sequence ID" value="KAK1363693.1"/>
    <property type="molecule type" value="Genomic_DNA"/>
</dbReference>
<dbReference type="CDD" id="cd04895">
    <property type="entry name" value="ACT_ACR_1"/>
    <property type="match status" value="1"/>
</dbReference>
<evidence type="ECO:0000256" key="2">
    <source>
        <dbReference type="RuleBase" id="RU369043"/>
    </source>
</evidence>
<accession>A0AAD8M960</accession>
<dbReference type="AlphaFoldDB" id="A0AAD8M960"/>
<keyword evidence="1 2" id="KW-0677">Repeat</keyword>
<proteinExistence type="predicted"/>
<comment type="caution">
    <text evidence="5">The sequence shown here is derived from an EMBL/GenBank/DDBJ whole genome shotgun (WGS) entry which is preliminary data.</text>
</comment>
<reference evidence="5" key="1">
    <citation type="submission" date="2023-02" db="EMBL/GenBank/DDBJ databases">
        <title>Genome of toxic invasive species Heracleum sosnowskyi carries increased number of genes despite the absence of recent whole-genome duplications.</title>
        <authorList>
            <person name="Schelkunov M."/>
            <person name="Shtratnikova V."/>
            <person name="Makarenko M."/>
            <person name="Klepikova A."/>
            <person name="Omelchenko D."/>
            <person name="Novikova G."/>
            <person name="Obukhova E."/>
            <person name="Bogdanov V."/>
            <person name="Penin A."/>
            <person name="Logacheva M."/>
        </authorList>
    </citation>
    <scope>NUCLEOTIDE SEQUENCE</scope>
    <source>
        <strain evidence="5">Hsosn_3</strain>
        <tissue evidence="5">Leaf</tissue>
    </source>
</reference>
<evidence type="ECO:0000313" key="6">
    <source>
        <dbReference type="Proteomes" id="UP001237642"/>
    </source>
</evidence>
<reference evidence="5" key="2">
    <citation type="submission" date="2023-05" db="EMBL/GenBank/DDBJ databases">
        <authorList>
            <person name="Schelkunov M.I."/>
        </authorList>
    </citation>
    <scope>NUCLEOTIDE SEQUENCE</scope>
    <source>
        <strain evidence="5">Hsosn_3</strain>
        <tissue evidence="5">Leaf</tissue>
    </source>
</reference>
<evidence type="ECO:0000256" key="1">
    <source>
        <dbReference type="ARBA" id="ARBA00022737"/>
    </source>
</evidence>
<feature type="compositionally biased region" description="Polar residues" evidence="3">
    <location>
        <begin position="437"/>
        <end position="455"/>
    </location>
</feature>
<dbReference type="PANTHER" id="PTHR31096">
    <property type="entry name" value="ACT DOMAIN-CONTAINING PROTEIN ACR4-RELATED"/>
    <property type="match status" value="1"/>
</dbReference>
<comment type="function">
    <text evidence="2">Binds amino acids.</text>
</comment>
<dbReference type="CDD" id="cd04897">
    <property type="entry name" value="ACT_ACR_3"/>
    <property type="match status" value="1"/>
</dbReference>
<organism evidence="5 6">
    <name type="scientific">Heracleum sosnowskyi</name>
    <dbReference type="NCBI Taxonomy" id="360622"/>
    <lineage>
        <taxon>Eukaryota</taxon>
        <taxon>Viridiplantae</taxon>
        <taxon>Streptophyta</taxon>
        <taxon>Embryophyta</taxon>
        <taxon>Tracheophyta</taxon>
        <taxon>Spermatophyta</taxon>
        <taxon>Magnoliopsida</taxon>
        <taxon>eudicotyledons</taxon>
        <taxon>Gunneridae</taxon>
        <taxon>Pentapetalae</taxon>
        <taxon>asterids</taxon>
        <taxon>campanulids</taxon>
        <taxon>Apiales</taxon>
        <taxon>Apiaceae</taxon>
        <taxon>Apioideae</taxon>
        <taxon>apioid superclade</taxon>
        <taxon>Tordylieae</taxon>
        <taxon>Tordyliinae</taxon>
        <taxon>Heracleum</taxon>
    </lineage>
</organism>
<dbReference type="SUPFAM" id="SSF55021">
    <property type="entry name" value="ACT-like"/>
    <property type="match status" value="4"/>
</dbReference>
<dbReference type="Proteomes" id="UP001237642">
    <property type="component" value="Unassembled WGS sequence"/>
</dbReference>
<protein>
    <recommendedName>
        <fullName evidence="2">ACT domain-containing protein ACR</fullName>
    </recommendedName>
    <alternativeName>
        <fullName evidence="2">Protein ACT DOMAIN REPEATS</fullName>
    </alternativeName>
</protein>
<sequence>MDIITRRPYYHPEFELLMDRLHPPRVCIDNDTCQDCTLVKVDSTNRNGILLVMVQVLTDLDLVISKAYISSDGVWFMDVFHVTDQLGNQITDEGLIVYIQQAMCPSRSGKTEVQTSIGRDVRPWHVSTDQTAIEITGRDRPGLMSEISAALAELECNTSAAVAWTHNTRVACILYVEDGSSSLPVTDPCRLSLIQSRLENVVRAHHREGERRSVSLAVPTPSLTHTERRLHQLMAADIDYEMLFSCSDDMKNWSGSNRDNYDETKVTIEQCAEKDYSTVTVSSRDRPKLLFDTVCALTDMQCVVFHAAVSSHGSTAIQEYYIRHKDGCTLNMDAERHVVTKHLIAAVDRRASHGLRLYISTENKLGVLSDVTRVFRENGLSILRAEIGTQSDRAAGTFYVADTSGFDVSLDTVEAVRTEIGGDIKVVNKTFTRAPQTSAGTSVDISNQPSTSGSRASDVEDASRFSLLYLLRSQYERFSSNFRAIMS</sequence>
<evidence type="ECO:0000313" key="5">
    <source>
        <dbReference type="EMBL" id="KAK1363693.1"/>
    </source>
</evidence>
<evidence type="ECO:0000259" key="4">
    <source>
        <dbReference type="PROSITE" id="PS51671"/>
    </source>
</evidence>
<dbReference type="Gene3D" id="3.30.70.260">
    <property type="match status" value="1"/>
</dbReference>
<dbReference type="Pfam" id="PF01842">
    <property type="entry name" value="ACT"/>
    <property type="match status" value="1"/>
</dbReference>
<feature type="region of interest" description="Disordered" evidence="3">
    <location>
        <begin position="437"/>
        <end position="457"/>
    </location>
</feature>
<gene>
    <name evidence="5" type="ORF">POM88_039254</name>
</gene>
<feature type="domain" description="ACT" evidence="4">
    <location>
        <begin position="132"/>
        <end position="214"/>
    </location>
</feature>
<keyword evidence="6" id="KW-1185">Reference proteome</keyword>
<dbReference type="GO" id="GO:0016597">
    <property type="term" value="F:amino acid binding"/>
    <property type="evidence" value="ECO:0007669"/>
    <property type="project" value="UniProtKB-UniRule"/>
</dbReference>
<name>A0AAD8M960_9APIA</name>
<feature type="domain" description="ACT" evidence="4">
    <location>
        <begin position="356"/>
        <end position="431"/>
    </location>
</feature>